<keyword evidence="5" id="KW-1185">Reference proteome</keyword>
<feature type="domain" description="K Homology" evidence="3">
    <location>
        <begin position="10"/>
        <end position="80"/>
    </location>
</feature>
<evidence type="ECO:0000313" key="4">
    <source>
        <dbReference type="EMBL" id="KAF8771120.1"/>
    </source>
</evidence>
<reference evidence="4" key="2">
    <citation type="submission" date="2020-06" db="EMBL/GenBank/DDBJ databases">
        <authorList>
            <person name="Sheffer M."/>
        </authorList>
    </citation>
    <scope>NUCLEOTIDE SEQUENCE</scope>
</reference>
<feature type="domain" description="K Homology" evidence="3">
    <location>
        <begin position="95"/>
        <end position="167"/>
    </location>
</feature>
<sequence>MYERNETGGNFVEEQFLVPDKMAGKIIGLCGEQIHRIETETGCKAQLDPRSDDNSYRICTLTGSQESVKAGKSMIKQIISEYSSNSFQSGYVPDGQIVTEMMIPGLKVALLIGKGGEKIKNLQEQCGAKMAFIQDGPEHSIYDKPLRIWGDAENVKIAEQMVTDFLAQNETFSVPIDKCGHVIGKGGKTIRSIAQ</sequence>
<protein>
    <submittedName>
        <fullName evidence="4">Far upstream element-binding protein 1 like protein</fullName>
    </submittedName>
</protein>
<comment type="caution">
    <text evidence="4">The sequence shown here is derived from an EMBL/GenBank/DDBJ whole genome shotgun (WGS) entry which is preliminary data.</text>
</comment>
<dbReference type="SMART" id="SM00322">
    <property type="entry name" value="KH"/>
    <property type="match status" value="2"/>
</dbReference>
<dbReference type="InterPro" id="IPR009019">
    <property type="entry name" value="KH_sf_prok-type"/>
</dbReference>
<evidence type="ECO:0000313" key="5">
    <source>
        <dbReference type="Proteomes" id="UP000807504"/>
    </source>
</evidence>
<organism evidence="4 5">
    <name type="scientific">Argiope bruennichi</name>
    <name type="common">Wasp spider</name>
    <name type="synonym">Aranea bruennichi</name>
    <dbReference type="NCBI Taxonomy" id="94029"/>
    <lineage>
        <taxon>Eukaryota</taxon>
        <taxon>Metazoa</taxon>
        <taxon>Ecdysozoa</taxon>
        <taxon>Arthropoda</taxon>
        <taxon>Chelicerata</taxon>
        <taxon>Arachnida</taxon>
        <taxon>Araneae</taxon>
        <taxon>Araneomorphae</taxon>
        <taxon>Entelegynae</taxon>
        <taxon>Araneoidea</taxon>
        <taxon>Araneidae</taxon>
        <taxon>Argiope</taxon>
    </lineage>
</organism>
<dbReference type="GO" id="GO:0010468">
    <property type="term" value="P:regulation of gene expression"/>
    <property type="evidence" value="ECO:0007669"/>
    <property type="project" value="UniProtKB-ARBA"/>
</dbReference>
<keyword evidence="2" id="KW-0694">RNA-binding</keyword>
<evidence type="ECO:0000256" key="2">
    <source>
        <dbReference type="PROSITE-ProRule" id="PRU00117"/>
    </source>
</evidence>
<dbReference type="SUPFAM" id="SSF54814">
    <property type="entry name" value="Prokaryotic type KH domain (KH-domain type II)"/>
    <property type="match status" value="1"/>
</dbReference>
<dbReference type="Proteomes" id="UP000807504">
    <property type="component" value="Unassembled WGS sequence"/>
</dbReference>
<keyword evidence="1" id="KW-0677">Repeat</keyword>
<dbReference type="EMBL" id="JABXBU010002228">
    <property type="protein sequence ID" value="KAF8771120.1"/>
    <property type="molecule type" value="Genomic_DNA"/>
</dbReference>
<dbReference type="PANTHER" id="PTHR10288">
    <property type="entry name" value="KH DOMAIN CONTAINING RNA BINDING PROTEIN"/>
    <property type="match status" value="1"/>
</dbReference>
<dbReference type="InterPro" id="IPR004088">
    <property type="entry name" value="KH_dom_type_1"/>
</dbReference>
<dbReference type="PROSITE" id="PS50084">
    <property type="entry name" value="KH_TYPE_1"/>
    <property type="match status" value="3"/>
</dbReference>
<dbReference type="AlphaFoldDB" id="A0A8T0EEP4"/>
<name>A0A8T0EEP4_ARGBR</name>
<dbReference type="InterPro" id="IPR036612">
    <property type="entry name" value="KH_dom_type_1_sf"/>
</dbReference>
<dbReference type="SUPFAM" id="SSF54791">
    <property type="entry name" value="Eukaryotic type KH-domain (KH-domain type I)"/>
    <property type="match status" value="2"/>
</dbReference>
<evidence type="ECO:0000256" key="1">
    <source>
        <dbReference type="ARBA" id="ARBA00022737"/>
    </source>
</evidence>
<gene>
    <name evidence="4" type="ORF">HNY73_018574</name>
</gene>
<dbReference type="InterPro" id="IPR004087">
    <property type="entry name" value="KH_dom"/>
</dbReference>
<proteinExistence type="predicted"/>
<dbReference type="GO" id="GO:0003723">
    <property type="term" value="F:RNA binding"/>
    <property type="evidence" value="ECO:0007669"/>
    <property type="project" value="UniProtKB-UniRule"/>
</dbReference>
<reference evidence="4" key="1">
    <citation type="journal article" date="2020" name="bioRxiv">
        <title>Chromosome-level reference genome of the European wasp spider Argiope bruennichi: a resource for studies on range expansion and evolutionary adaptation.</title>
        <authorList>
            <person name="Sheffer M.M."/>
            <person name="Hoppe A."/>
            <person name="Krehenwinkel H."/>
            <person name="Uhl G."/>
            <person name="Kuss A.W."/>
            <person name="Jensen L."/>
            <person name="Jensen C."/>
            <person name="Gillespie R.G."/>
            <person name="Hoff K.J."/>
            <person name="Prost S."/>
        </authorList>
    </citation>
    <scope>NUCLEOTIDE SEQUENCE</scope>
</reference>
<dbReference type="Pfam" id="PF00013">
    <property type="entry name" value="KH_1"/>
    <property type="match status" value="3"/>
</dbReference>
<evidence type="ECO:0000259" key="3">
    <source>
        <dbReference type="SMART" id="SM00322"/>
    </source>
</evidence>
<dbReference type="Gene3D" id="3.30.1370.10">
    <property type="entry name" value="K Homology domain, type 1"/>
    <property type="match status" value="3"/>
</dbReference>
<accession>A0A8T0EEP4</accession>